<protein>
    <submittedName>
        <fullName evidence="1">Uncharacterized protein</fullName>
    </submittedName>
</protein>
<proteinExistence type="predicted"/>
<dbReference type="EMBL" id="MHVI01000017">
    <property type="protein sequence ID" value="OHA91469.1"/>
    <property type="molecule type" value="Genomic_DNA"/>
</dbReference>
<accession>A0A1G2T3S2</accession>
<comment type="caution">
    <text evidence="1">The sequence shown here is derived from an EMBL/GenBank/DDBJ whole genome shotgun (WGS) entry which is preliminary data.</text>
</comment>
<organism evidence="1 2">
    <name type="scientific">Candidatus Zambryskibacteria bacterium RIFCSPHIGHO2_01_FULL_46_30</name>
    <dbReference type="NCBI Taxonomy" id="1802739"/>
    <lineage>
        <taxon>Bacteria</taxon>
        <taxon>Candidatus Zambryskiibacteriota</taxon>
    </lineage>
</organism>
<gene>
    <name evidence="1" type="ORF">A2665_00880</name>
</gene>
<dbReference type="Proteomes" id="UP000177746">
    <property type="component" value="Unassembled WGS sequence"/>
</dbReference>
<evidence type="ECO:0000313" key="2">
    <source>
        <dbReference type="Proteomes" id="UP000177746"/>
    </source>
</evidence>
<dbReference type="AlphaFoldDB" id="A0A1G2T3S2"/>
<sequence length="66" mass="7806">MIGFTQGILMTYGNVLMNIMRKSQNIQNTEGHMNLYIMKRAQMKVMQGRENYILRQVKVNDILNRD</sequence>
<evidence type="ECO:0000313" key="1">
    <source>
        <dbReference type="EMBL" id="OHA91469.1"/>
    </source>
</evidence>
<name>A0A1G2T3S2_9BACT</name>
<reference evidence="1 2" key="1">
    <citation type="journal article" date="2016" name="Nat. Commun.">
        <title>Thousands of microbial genomes shed light on interconnected biogeochemical processes in an aquifer system.</title>
        <authorList>
            <person name="Anantharaman K."/>
            <person name="Brown C.T."/>
            <person name="Hug L.A."/>
            <person name="Sharon I."/>
            <person name="Castelle C.J."/>
            <person name="Probst A.J."/>
            <person name="Thomas B.C."/>
            <person name="Singh A."/>
            <person name="Wilkins M.J."/>
            <person name="Karaoz U."/>
            <person name="Brodie E.L."/>
            <person name="Williams K.H."/>
            <person name="Hubbard S.S."/>
            <person name="Banfield J.F."/>
        </authorList>
    </citation>
    <scope>NUCLEOTIDE SEQUENCE [LARGE SCALE GENOMIC DNA]</scope>
</reference>